<organism evidence="2">
    <name type="scientific">Chromera velia CCMP2878</name>
    <dbReference type="NCBI Taxonomy" id="1169474"/>
    <lineage>
        <taxon>Eukaryota</taxon>
        <taxon>Sar</taxon>
        <taxon>Alveolata</taxon>
        <taxon>Colpodellida</taxon>
        <taxon>Chromeraceae</taxon>
        <taxon>Chromera</taxon>
    </lineage>
</organism>
<dbReference type="EMBL" id="CDMZ01001092">
    <property type="protein sequence ID" value="CEM27064.1"/>
    <property type="molecule type" value="Genomic_DNA"/>
</dbReference>
<accession>A0A0G4GCM6</accession>
<dbReference type="AlphaFoldDB" id="A0A0G4GCM6"/>
<protein>
    <submittedName>
        <fullName evidence="2">Uncharacterized protein</fullName>
    </submittedName>
</protein>
<dbReference type="VEuPathDB" id="CryptoDB:Cvel_4525"/>
<evidence type="ECO:0000313" key="2">
    <source>
        <dbReference type="EMBL" id="CEM27064.1"/>
    </source>
</evidence>
<feature type="region of interest" description="Disordered" evidence="1">
    <location>
        <begin position="276"/>
        <end position="302"/>
    </location>
</feature>
<sequence length="567" mass="61421">MRATPGLGRRMSEGESEEPEEWQSKCLRLWVFMLVILSFLLMMRFESDEAKRQRSKHKQSVPHQAELVDGPEDFDLFSFSGNGDSRFETLSVDLHRYHNIRSPPEVSVFSTRTEKPERTFVHPQSGFFSSVLPDLLLDGGAEAPSKNLTGGGVGLLGNGLLSQIEVTLPPDALGAQALFPDCFRKTGGRALEADAEDGGMGEKEKTERSFLRRTGKEEWVHCTIGVRPVDTSECADGASRKRISRAEGWVGESEQEGGVLNNAPYPTSAEILSRISSREREGVASPPRSLKNDGGEGSKGGNGSCDALSSCYRLVYGPDKSLTEGSTLPQFCGRLVSDSLTIDVAGGALMFLETYGEDVLTDSAPLCITRVDWAVGARTVSTCQPVHVSSDFGPGISVSSTLAVYEDGYRHQTGSRIYGGEGSRSSTHSGGSLLGDLFGGGKRSSEDRAGEGKGRPRKDGVRIVHSRDLVAFWFDETTKSAVLVQAYAEGRGPASLVVHTLDGESGRPKFRSARTPYMTSGWILRGDARKGTTTILGFADKLPFIFSLDLRSGGFTIRPLKKTPLFQ</sequence>
<evidence type="ECO:0000256" key="1">
    <source>
        <dbReference type="SAM" id="MobiDB-lite"/>
    </source>
</evidence>
<reference evidence="2" key="1">
    <citation type="submission" date="2014-11" db="EMBL/GenBank/DDBJ databases">
        <authorList>
            <person name="Otto D Thomas"/>
            <person name="Naeem Raeece"/>
        </authorList>
    </citation>
    <scope>NUCLEOTIDE SEQUENCE</scope>
</reference>
<gene>
    <name evidence="2" type="ORF">Cvel_4525</name>
</gene>
<name>A0A0G4GCM6_9ALVE</name>
<feature type="region of interest" description="Disordered" evidence="1">
    <location>
        <begin position="437"/>
        <end position="460"/>
    </location>
</feature>
<proteinExistence type="predicted"/>
<feature type="compositionally biased region" description="Basic and acidic residues" evidence="1">
    <location>
        <begin position="443"/>
        <end position="460"/>
    </location>
</feature>